<comment type="cofactor">
    <cofactor evidence="9">
        <name>Mg(2+)</name>
        <dbReference type="ChEBI" id="CHEBI:18420"/>
    </cofactor>
    <cofactor evidence="9">
        <name>Mn(2+)</name>
        <dbReference type="ChEBI" id="CHEBI:29035"/>
    </cofactor>
</comment>
<feature type="binding site" evidence="9">
    <location>
        <position position="53"/>
    </location>
    <ligand>
        <name>NADPH</name>
        <dbReference type="ChEBI" id="CHEBI:57783"/>
    </ligand>
</feature>
<dbReference type="EC" id="1.1.1.267" evidence="9"/>
<feature type="binding site" evidence="9">
    <location>
        <position position="212"/>
    </location>
    <ligand>
        <name>1-deoxy-D-xylulose 5-phosphate</name>
        <dbReference type="ChEBI" id="CHEBI:57792"/>
    </ligand>
</feature>
<feature type="binding site" evidence="9">
    <location>
        <position position="28"/>
    </location>
    <ligand>
        <name>NADPH</name>
        <dbReference type="ChEBI" id="CHEBI:57783"/>
    </ligand>
</feature>
<keyword evidence="5 9" id="KW-0560">Oxidoreductase</keyword>
<dbReference type="InterPro" id="IPR026877">
    <property type="entry name" value="DXPR_C"/>
</dbReference>
<evidence type="ECO:0000256" key="3">
    <source>
        <dbReference type="ARBA" id="ARBA00022723"/>
    </source>
</evidence>
<comment type="similarity">
    <text evidence="2 9">Belongs to the DXR family.</text>
</comment>
<evidence type="ECO:0000256" key="2">
    <source>
        <dbReference type="ARBA" id="ARBA00006825"/>
    </source>
</evidence>
<comment type="catalytic activity">
    <reaction evidence="8">
        <text>2-C-methyl-D-erythritol 4-phosphate + NADP(+) = 1-deoxy-D-xylulose 5-phosphate + NADPH + H(+)</text>
        <dbReference type="Rhea" id="RHEA:13717"/>
        <dbReference type="ChEBI" id="CHEBI:15378"/>
        <dbReference type="ChEBI" id="CHEBI:57783"/>
        <dbReference type="ChEBI" id="CHEBI:57792"/>
        <dbReference type="ChEBI" id="CHEBI:58262"/>
        <dbReference type="ChEBI" id="CHEBI:58349"/>
        <dbReference type="EC" id="1.1.1.267"/>
    </reaction>
    <physiologicalReaction direction="right-to-left" evidence="8">
        <dbReference type="Rhea" id="RHEA:13719"/>
    </physiologicalReaction>
</comment>
<accession>A0ABV7LGM5</accession>
<name>A0ABV7LGM5_9HYPH</name>
<dbReference type="InterPro" id="IPR036291">
    <property type="entry name" value="NAD(P)-bd_dom_sf"/>
</dbReference>
<feature type="binding site" evidence="9">
    <location>
        <position position="230"/>
    </location>
    <ligand>
        <name>1-deoxy-D-xylulose 5-phosphate</name>
        <dbReference type="ChEBI" id="CHEBI:57792"/>
    </ligand>
</feature>
<dbReference type="Pfam" id="PF08436">
    <property type="entry name" value="DXP_redisom_C"/>
    <property type="match status" value="1"/>
</dbReference>
<dbReference type="Proteomes" id="UP001595536">
    <property type="component" value="Unassembled WGS sequence"/>
</dbReference>
<evidence type="ECO:0000256" key="7">
    <source>
        <dbReference type="ARBA" id="ARBA00023229"/>
    </source>
</evidence>
<evidence type="ECO:0000259" key="11">
    <source>
        <dbReference type="Pfam" id="PF08436"/>
    </source>
</evidence>
<feature type="binding site" evidence="9">
    <location>
        <position position="165"/>
    </location>
    <ligand>
        <name>1-deoxy-D-xylulose 5-phosphate</name>
        <dbReference type="ChEBI" id="CHEBI:57792"/>
    </ligand>
</feature>
<feature type="binding site" evidence="9">
    <location>
        <position position="26"/>
    </location>
    <ligand>
        <name>NADPH</name>
        <dbReference type="ChEBI" id="CHEBI:57783"/>
    </ligand>
</feature>
<dbReference type="InterPro" id="IPR013644">
    <property type="entry name" value="DXP_reductoisomerase_C"/>
</dbReference>
<dbReference type="GO" id="GO:0030604">
    <property type="term" value="F:1-deoxy-D-xylulose-5-phosphate reductoisomerase activity"/>
    <property type="evidence" value="ECO:0007669"/>
    <property type="project" value="UniProtKB-EC"/>
</dbReference>
<feature type="binding site" evidence="9">
    <location>
        <position position="163"/>
    </location>
    <ligand>
        <name>Mn(2+)</name>
        <dbReference type="ChEBI" id="CHEBI:29035"/>
    </ligand>
</feature>
<evidence type="ECO:0000256" key="4">
    <source>
        <dbReference type="ARBA" id="ARBA00022857"/>
    </source>
</evidence>
<feature type="binding site" evidence="9">
    <location>
        <position position="27"/>
    </location>
    <ligand>
        <name>NADPH</name>
        <dbReference type="ChEBI" id="CHEBI:57783"/>
    </ligand>
</feature>
<dbReference type="PIRSF" id="PIRSF006205">
    <property type="entry name" value="Dxp_reductismrs"/>
    <property type="match status" value="1"/>
</dbReference>
<feature type="binding site" evidence="9">
    <location>
        <position position="138"/>
    </location>
    <ligand>
        <name>1-deoxy-D-xylulose 5-phosphate</name>
        <dbReference type="ChEBI" id="CHEBI:57792"/>
    </ligand>
</feature>
<feature type="binding site" evidence="9">
    <location>
        <position position="52"/>
    </location>
    <ligand>
        <name>NADPH</name>
        <dbReference type="ChEBI" id="CHEBI:57783"/>
    </ligand>
</feature>
<dbReference type="PANTHER" id="PTHR30525">
    <property type="entry name" value="1-DEOXY-D-XYLULOSE 5-PHOSPHATE REDUCTOISOMERASE"/>
    <property type="match status" value="1"/>
</dbReference>
<dbReference type="HAMAP" id="MF_00183">
    <property type="entry name" value="DXP_reductoisom"/>
    <property type="match status" value="1"/>
</dbReference>
<feature type="binding site" evidence="9">
    <location>
        <position position="189"/>
    </location>
    <ligand>
        <name>1-deoxy-D-xylulose 5-phosphate</name>
        <dbReference type="ChEBI" id="CHEBI:57792"/>
    </ligand>
</feature>
<protein>
    <recommendedName>
        <fullName evidence="9">1-deoxy-D-xylulose 5-phosphate reductoisomerase</fullName>
        <shortName evidence="9">DXP reductoisomerase</shortName>
        <ecNumber evidence="9">1.1.1.267</ecNumber>
    </recommendedName>
    <alternativeName>
        <fullName evidence="9">1-deoxyxylulose-5-phosphate reductoisomerase</fullName>
    </alternativeName>
    <alternativeName>
        <fullName evidence="9">2-C-methyl-D-erythritol 4-phosphate synthase</fullName>
    </alternativeName>
</protein>
<feature type="domain" description="1-deoxy-D-xylulose 5-phosphate reductoisomerase C-terminal" evidence="11">
    <location>
        <begin position="159"/>
        <end position="242"/>
    </location>
</feature>
<keyword evidence="6 9" id="KW-0464">Manganese</keyword>
<evidence type="ECO:0000259" key="12">
    <source>
        <dbReference type="Pfam" id="PF13288"/>
    </source>
</evidence>
<dbReference type="InterPro" id="IPR036169">
    <property type="entry name" value="DXPR_C_sf"/>
</dbReference>
<feature type="binding site" evidence="9">
    <location>
        <position position="218"/>
    </location>
    <ligand>
        <name>NADPH</name>
        <dbReference type="ChEBI" id="CHEBI:57783"/>
    </ligand>
</feature>
<sequence length="408" mass="41299">MTIGTGSHPAAAAPEGRRRVTVLGATGSVGRSTAAVLAEHAGAFSVTALVAGRDVEGAAAMARRLGARFVALSDAAAGPALRAALEGSGIASGAGAAAVAEAIAMPCDVVVGAISGAAGLRPTHQALQAGRVMALANKECLVCAGEAFMRDAAARGVPVLPVDSEHNALYQALGGEPVARVERMTLTASGGPFRETPAAQMAAITPRQALAHPTWAMGPKITIDSATLMNKGLELIEAMHLFGVAPQRLEVLVHPQSVVHGLVSFADGSVTAGMASPDMRIPIGHCLGLPERLALSTPRLDLARIGQLTFAEPDLERFPCLALAREAMEAGGRAAAVLNAANEVAVAAFLAERIGFCDIPRLIGAVCERLAGGAAPASVDEALAIDAEARACAAEMLARAPRRSAAPA</sequence>
<evidence type="ECO:0000259" key="10">
    <source>
        <dbReference type="Pfam" id="PF02670"/>
    </source>
</evidence>
<proteinExistence type="inferred from homology"/>
<evidence type="ECO:0000256" key="6">
    <source>
        <dbReference type="ARBA" id="ARBA00023211"/>
    </source>
</evidence>
<feature type="binding site" evidence="9">
    <location>
        <position position="139"/>
    </location>
    <ligand>
        <name>NADPH</name>
        <dbReference type="ChEBI" id="CHEBI:57783"/>
    </ligand>
</feature>
<keyword evidence="14" id="KW-1185">Reference proteome</keyword>
<dbReference type="SUPFAM" id="SSF51735">
    <property type="entry name" value="NAD(P)-binding Rossmann-fold domains"/>
    <property type="match status" value="1"/>
</dbReference>
<feature type="domain" description="1-deoxy-D-xylulose 5-phosphate reductoisomerase N-terminal" evidence="10">
    <location>
        <begin position="20"/>
        <end position="145"/>
    </location>
</feature>
<feature type="binding site" evidence="9">
    <location>
        <position position="225"/>
    </location>
    <ligand>
        <name>1-deoxy-D-xylulose 5-phosphate</name>
        <dbReference type="ChEBI" id="CHEBI:57792"/>
    </ligand>
</feature>
<dbReference type="Pfam" id="PF02670">
    <property type="entry name" value="DXP_reductoisom"/>
    <property type="match status" value="1"/>
</dbReference>
<dbReference type="RefSeq" id="WP_376830447.1">
    <property type="nucleotide sequence ID" value="NZ_JBHLWR010000006.1"/>
</dbReference>
<dbReference type="SUPFAM" id="SSF69055">
    <property type="entry name" value="1-deoxy-D-xylulose-5-phosphate reductoisomerase, C-terminal domain"/>
    <property type="match status" value="1"/>
</dbReference>
<feature type="binding site" evidence="9">
    <location>
        <position position="231"/>
    </location>
    <ligand>
        <name>1-deoxy-D-xylulose 5-phosphate</name>
        <dbReference type="ChEBI" id="CHEBI:57792"/>
    </ligand>
</feature>
<feature type="domain" description="DXP reductoisomerase C-terminal" evidence="12">
    <location>
        <begin position="274"/>
        <end position="391"/>
    </location>
</feature>
<feature type="binding site" evidence="9">
    <location>
        <position position="137"/>
    </location>
    <ligand>
        <name>NADPH</name>
        <dbReference type="ChEBI" id="CHEBI:57783"/>
    </ligand>
</feature>
<reference evidence="14" key="1">
    <citation type="journal article" date="2019" name="Int. J. Syst. Evol. Microbiol.">
        <title>The Global Catalogue of Microorganisms (GCM) 10K type strain sequencing project: providing services to taxonomists for standard genome sequencing and annotation.</title>
        <authorList>
            <consortium name="The Broad Institute Genomics Platform"/>
            <consortium name="The Broad Institute Genome Sequencing Center for Infectious Disease"/>
            <person name="Wu L."/>
            <person name="Ma J."/>
        </authorList>
    </citation>
    <scope>NUCLEOTIDE SEQUENCE [LARGE SCALE GENOMIC DNA]</scope>
    <source>
        <strain evidence="14">CCM 7941</strain>
    </source>
</reference>
<evidence type="ECO:0000256" key="9">
    <source>
        <dbReference type="HAMAP-Rule" id="MF_00183"/>
    </source>
</evidence>
<dbReference type="PANTHER" id="PTHR30525:SF0">
    <property type="entry name" value="1-DEOXY-D-XYLULOSE 5-PHOSPHATE REDUCTOISOMERASE, CHLOROPLASTIC"/>
    <property type="match status" value="1"/>
</dbReference>
<feature type="binding site" evidence="9">
    <location>
        <position position="29"/>
    </location>
    <ligand>
        <name>NADPH</name>
        <dbReference type="ChEBI" id="CHEBI:57783"/>
    </ligand>
</feature>
<comment type="caution">
    <text evidence="13">The sequence shown here is derived from an EMBL/GenBank/DDBJ whole genome shotgun (WGS) entry which is preliminary data.</text>
</comment>
<evidence type="ECO:0000256" key="5">
    <source>
        <dbReference type="ARBA" id="ARBA00023002"/>
    </source>
</evidence>
<evidence type="ECO:0000313" key="14">
    <source>
        <dbReference type="Proteomes" id="UP001595536"/>
    </source>
</evidence>
<feature type="binding site" evidence="9">
    <location>
        <position position="165"/>
    </location>
    <ligand>
        <name>Mn(2+)</name>
        <dbReference type="ChEBI" id="CHEBI:29035"/>
    </ligand>
</feature>
<dbReference type="InterPro" id="IPR013512">
    <property type="entry name" value="DXP_reductoisomerase_N"/>
</dbReference>
<gene>
    <name evidence="9 13" type="primary">dxr</name>
    <name evidence="13" type="ORF">ACFOEX_11790</name>
</gene>
<dbReference type="Gene3D" id="3.40.50.720">
    <property type="entry name" value="NAD(P)-binding Rossmann-like Domain"/>
    <property type="match status" value="1"/>
</dbReference>
<keyword evidence="3 9" id="KW-0479">Metal-binding</keyword>
<dbReference type="NCBIfam" id="TIGR00243">
    <property type="entry name" value="Dxr"/>
    <property type="match status" value="1"/>
</dbReference>
<comment type="function">
    <text evidence="9">Catalyzes the NADPH-dependent rearrangement and reduction of 1-deoxy-D-xylulose-5-phosphate (DXP) to 2-C-methyl-D-erythritol 4-phosphate (MEP).</text>
</comment>
<evidence type="ECO:0000256" key="8">
    <source>
        <dbReference type="ARBA" id="ARBA00048543"/>
    </source>
</evidence>
<evidence type="ECO:0000313" key="13">
    <source>
        <dbReference type="EMBL" id="MFC3267026.1"/>
    </source>
</evidence>
<feature type="binding site" evidence="9">
    <location>
        <position position="234"/>
    </location>
    <ligand>
        <name>Mn(2+)</name>
        <dbReference type="ChEBI" id="CHEBI:29035"/>
    </ligand>
</feature>
<dbReference type="Pfam" id="PF13288">
    <property type="entry name" value="DXPR_C"/>
    <property type="match status" value="1"/>
</dbReference>
<organism evidence="13 14">
    <name type="scientific">Camelimonas abortus</name>
    <dbReference type="NCBI Taxonomy" id="1017184"/>
    <lineage>
        <taxon>Bacteria</taxon>
        <taxon>Pseudomonadati</taxon>
        <taxon>Pseudomonadota</taxon>
        <taxon>Alphaproteobacteria</taxon>
        <taxon>Hyphomicrobiales</taxon>
        <taxon>Chelatococcaceae</taxon>
        <taxon>Camelimonas</taxon>
    </lineage>
</organism>
<dbReference type="SUPFAM" id="SSF55347">
    <property type="entry name" value="Glyceraldehyde-3-phosphate dehydrogenase-like, C-terminal domain"/>
    <property type="match status" value="1"/>
</dbReference>
<keyword evidence="9" id="KW-0460">Magnesium</keyword>
<evidence type="ECO:0000256" key="1">
    <source>
        <dbReference type="ARBA" id="ARBA00005094"/>
    </source>
</evidence>
<keyword evidence="4 9" id="KW-0521">NADP</keyword>
<feature type="binding site" evidence="9">
    <location>
        <position position="164"/>
    </location>
    <ligand>
        <name>1-deoxy-D-xylulose 5-phosphate</name>
        <dbReference type="ChEBI" id="CHEBI:57792"/>
    </ligand>
</feature>
<dbReference type="Gene3D" id="1.10.1740.10">
    <property type="match status" value="1"/>
</dbReference>
<keyword evidence="7 9" id="KW-0414">Isoprene biosynthesis</keyword>
<comment type="pathway">
    <text evidence="1 9">Isoprenoid biosynthesis; isopentenyl diphosphate biosynthesis via DXP pathway; isopentenyl diphosphate from 1-deoxy-D-xylulose 5-phosphate: step 1/6.</text>
</comment>
<dbReference type="InterPro" id="IPR003821">
    <property type="entry name" value="DXP_reductoisomerase"/>
</dbReference>
<feature type="binding site" evidence="9">
    <location>
        <position position="234"/>
    </location>
    <ligand>
        <name>1-deoxy-D-xylulose 5-phosphate</name>
        <dbReference type="ChEBI" id="CHEBI:57792"/>
    </ligand>
</feature>
<dbReference type="EMBL" id="JBHRUV010000072">
    <property type="protein sequence ID" value="MFC3267026.1"/>
    <property type="molecule type" value="Genomic_DNA"/>
</dbReference>
<comment type="caution">
    <text evidence="9">Lacks conserved residue(s) required for the propagation of feature annotation.</text>
</comment>